<evidence type="ECO:0000256" key="2">
    <source>
        <dbReference type="SAM" id="Phobius"/>
    </source>
</evidence>
<keyword evidence="4" id="KW-1185">Reference proteome</keyword>
<gene>
    <name evidence="3" type="ORF">HHK36_014849</name>
</gene>
<dbReference type="GO" id="GO:0005737">
    <property type="term" value="C:cytoplasm"/>
    <property type="evidence" value="ECO:0007669"/>
    <property type="project" value="TreeGrafter"/>
</dbReference>
<dbReference type="AlphaFoldDB" id="A0A834Z0X5"/>
<dbReference type="PANTHER" id="PTHR23111:SF40">
    <property type="entry name" value="RNA-BINDING PROTEIN INVOLVED IN HETEROCHROMATIN ASSEMBLY-RELATED"/>
    <property type="match status" value="1"/>
</dbReference>
<organism evidence="3 4">
    <name type="scientific">Tetracentron sinense</name>
    <name type="common">Spur-leaf</name>
    <dbReference type="NCBI Taxonomy" id="13715"/>
    <lineage>
        <taxon>Eukaryota</taxon>
        <taxon>Viridiplantae</taxon>
        <taxon>Streptophyta</taxon>
        <taxon>Embryophyta</taxon>
        <taxon>Tracheophyta</taxon>
        <taxon>Spermatophyta</taxon>
        <taxon>Magnoliopsida</taxon>
        <taxon>Trochodendrales</taxon>
        <taxon>Trochodendraceae</taxon>
        <taxon>Tetracentron</taxon>
    </lineage>
</organism>
<evidence type="ECO:0000313" key="4">
    <source>
        <dbReference type="Proteomes" id="UP000655225"/>
    </source>
</evidence>
<sequence length="360" mass="40051">MAASRRLLVGKTIFRIHRNAPVTVSSISTTFLTIPSYPSTILSLRFTKTSPSPRLQLHSYSSSAALDNLTDSVEATDSHPWPEWVAFVERLKSKGYFDEASPSGDEGGSVASDATVFGTTRKDLNRMRNGCLSFARDRFDIFKPGKQKRSLSRTDIQTVVERGCPSLFRKAVNSAKRLRAFVRLDEGDVCSACNLRGSCDRAYVILKESEEAARTVDIVRMLLIYALDPLVLSGGEKPHGREHIETSARKLLSELIELSDTSLDPALPKPAVKPPRQKEQSEKVMDRGQSQNVEMKRGDWMCSNVMLEYPFFPKIARVVSFLHSVLLLRSMSLLVLTIVVILAFVKSIIANSPVMAFLVL</sequence>
<proteinExistence type="predicted"/>
<dbReference type="OMA" id="IFRIHRN"/>
<dbReference type="GO" id="GO:0003729">
    <property type="term" value="F:mRNA binding"/>
    <property type="evidence" value="ECO:0007669"/>
    <property type="project" value="TreeGrafter"/>
</dbReference>
<reference evidence="3 4" key="1">
    <citation type="submission" date="2020-04" db="EMBL/GenBank/DDBJ databases">
        <title>Plant Genome Project.</title>
        <authorList>
            <person name="Zhang R.-G."/>
        </authorList>
    </citation>
    <scope>NUCLEOTIDE SEQUENCE [LARGE SCALE GENOMIC DNA]</scope>
    <source>
        <strain evidence="3">YNK0</strain>
        <tissue evidence="3">Leaf</tissue>
    </source>
</reference>
<dbReference type="EMBL" id="JABCRI010000010">
    <property type="protein sequence ID" value="KAF8398984.1"/>
    <property type="molecule type" value="Genomic_DNA"/>
</dbReference>
<accession>A0A834Z0X5</accession>
<dbReference type="PANTHER" id="PTHR23111">
    <property type="entry name" value="ZINC FINGER PROTEIN"/>
    <property type="match status" value="1"/>
</dbReference>
<keyword evidence="2" id="KW-1133">Transmembrane helix</keyword>
<keyword evidence="2" id="KW-0472">Membrane</keyword>
<feature type="transmembrane region" description="Helical" evidence="2">
    <location>
        <begin position="321"/>
        <end position="345"/>
    </location>
</feature>
<name>A0A834Z0X5_TETSI</name>
<evidence type="ECO:0000256" key="1">
    <source>
        <dbReference type="SAM" id="MobiDB-lite"/>
    </source>
</evidence>
<comment type="caution">
    <text evidence="3">The sequence shown here is derived from an EMBL/GenBank/DDBJ whole genome shotgun (WGS) entry which is preliminary data.</text>
</comment>
<keyword evidence="2" id="KW-0812">Transmembrane</keyword>
<protein>
    <submittedName>
        <fullName evidence="3">Uncharacterized protein</fullName>
    </submittedName>
</protein>
<feature type="region of interest" description="Disordered" evidence="1">
    <location>
        <begin position="263"/>
        <end position="289"/>
    </location>
</feature>
<feature type="compositionally biased region" description="Basic and acidic residues" evidence="1">
    <location>
        <begin position="276"/>
        <end position="286"/>
    </location>
</feature>
<dbReference type="Proteomes" id="UP000655225">
    <property type="component" value="Unassembled WGS sequence"/>
</dbReference>
<dbReference type="OrthoDB" id="448399at2759"/>
<evidence type="ECO:0000313" key="3">
    <source>
        <dbReference type="EMBL" id="KAF8398984.1"/>
    </source>
</evidence>